<keyword evidence="1" id="KW-0472">Membrane</keyword>
<keyword evidence="1" id="KW-1133">Transmembrane helix</keyword>
<evidence type="ECO:0000313" key="2">
    <source>
        <dbReference type="EMBL" id="ACR37138.1"/>
    </source>
</evidence>
<name>C4J7I8_MAIZE</name>
<accession>C4J7I8</accession>
<dbReference type="AlphaFoldDB" id="C4J7I8"/>
<sequence length="32" mass="3719">MSHQINLCMCNNLLIFFLLLLVHQVLYKGLVS</sequence>
<organism evidence="2">
    <name type="scientific">Zea mays</name>
    <name type="common">Maize</name>
    <dbReference type="NCBI Taxonomy" id="4577"/>
    <lineage>
        <taxon>Eukaryota</taxon>
        <taxon>Viridiplantae</taxon>
        <taxon>Streptophyta</taxon>
        <taxon>Embryophyta</taxon>
        <taxon>Tracheophyta</taxon>
        <taxon>Spermatophyta</taxon>
        <taxon>Magnoliopsida</taxon>
        <taxon>Liliopsida</taxon>
        <taxon>Poales</taxon>
        <taxon>Poaceae</taxon>
        <taxon>PACMAD clade</taxon>
        <taxon>Panicoideae</taxon>
        <taxon>Andropogonodae</taxon>
        <taxon>Andropogoneae</taxon>
        <taxon>Tripsacinae</taxon>
        <taxon>Zea</taxon>
    </lineage>
</organism>
<protein>
    <submittedName>
        <fullName evidence="2">Uncharacterized protein</fullName>
    </submittedName>
</protein>
<feature type="transmembrane region" description="Helical" evidence="1">
    <location>
        <begin position="7"/>
        <end position="27"/>
    </location>
</feature>
<evidence type="ECO:0000256" key="1">
    <source>
        <dbReference type="SAM" id="Phobius"/>
    </source>
</evidence>
<keyword evidence="1" id="KW-0812">Transmembrane</keyword>
<dbReference type="EMBL" id="BT086785">
    <property type="protein sequence ID" value="ACR37138.1"/>
    <property type="molecule type" value="mRNA"/>
</dbReference>
<reference evidence="2" key="1">
    <citation type="journal article" date="2009" name="PLoS Genet.">
        <title>Sequencing, mapping, and analysis of 27,455 maize full-length cDNAs.</title>
        <authorList>
            <person name="Soderlund C."/>
            <person name="Descour A."/>
            <person name="Kudrna D."/>
            <person name="Bomhoff M."/>
            <person name="Boyd L."/>
            <person name="Currie J."/>
            <person name="Angelova A."/>
            <person name="Collura K."/>
            <person name="Wissotski M."/>
            <person name="Ashley E."/>
            <person name="Morrow D."/>
            <person name="Fernandes J."/>
            <person name="Walbot V."/>
            <person name="Yu Y."/>
        </authorList>
    </citation>
    <scope>NUCLEOTIDE SEQUENCE</scope>
    <source>
        <strain evidence="2">B73</strain>
    </source>
</reference>
<proteinExistence type="evidence at transcript level"/>